<dbReference type="PROSITE" id="PS00552">
    <property type="entry name" value="HTH_MERR_1"/>
    <property type="match status" value="1"/>
</dbReference>
<keyword evidence="2" id="KW-0238">DNA-binding</keyword>
<sequence length="143" mass="15978">MSEKKYTVGQLAKSTGIKSVTIRYYEKIGLLPKAARSESGYRLYTAQDHSRLRFIRRSRGLGFSLDDIRELLSLADQQQAPCASVDAKVNQQLEQVRARLKDLQAMEHELKRLNGCCEGGVIFNCRIIETLSNETVGAGSPTD</sequence>
<dbReference type="InterPro" id="IPR015358">
    <property type="entry name" value="Tscrpt_reg_MerR_DNA-bd"/>
</dbReference>
<organism evidence="6 7">
    <name type="scientific">Marinomonas vulgaris</name>
    <dbReference type="NCBI Taxonomy" id="2823372"/>
    <lineage>
        <taxon>Bacteria</taxon>
        <taxon>Pseudomonadati</taxon>
        <taxon>Pseudomonadota</taxon>
        <taxon>Gammaproteobacteria</taxon>
        <taxon>Oceanospirillales</taxon>
        <taxon>Oceanospirillaceae</taxon>
        <taxon>Marinomonas</taxon>
    </lineage>
</organism>
<keyword evidence="3" id="KW-0804">Transcription</keyword>
<reference evidence="6 7" key="1">
    <citation type="submission" date="2021-04" db="EMBL/GenBank/DDBJ databases">
        <authorList>
            <person name="Sun C."/>
        </authorList>
    </citation>
    <scope>NUCLEOTIDE SEQUENCE [LARGE SCALE GENOMIC DNA]</scope>
    <source>
        <strain evidence="6 7">A79</strain>
    </source>
</reference>
<dbReference type="PRINTS" id="PR00040">
    <property type="entry name" value="HTHMERR"/>
</dbReference>
<dbReference type="Proteomes" id="UP000679722">
    <property type="component" value="Unassembled WGS sequence"/>
</dbReference>
<proteinExistence type="predicted"/>
<evidence type="ECO:0000313" key="6">
    <source>
        <dbReference type="EMBL" id="MBR7889225.1"/>
    </source>
</evidence>
<accession>A0ABS5HC59</accession>
<gene>
    <name evidence="6" type="ORF">J9B83_09755</name>
</gene>
<dbReference type="PANTHER" id="PTHR30204">
    <property type="entry name" value="REDOX-CYCLING DRUG-SENSING TRANSCRIPTIONAL ACTIVATOR SOXR"/>
    <property type="match status" value="1"/>
</dbReference>
<keyword evidence="4" id="KW-0175">Coiled coil</keyword>
<name>A0ABS5HC59_9GAMM</name>
<dbReference type="InterPro" id="IPR009061">
    <property type="entry name" value="DNA-bd_dom_put_sf"/>
</dbReference>
<protein>
    <submittedName>
        <fullName evidence="6">Helix-turn-helix domain-containing protein</fullName>
    </submittedName>
</protein>
<evidence type="ECO:0000256" key="4">
    <source>
        <dbReference type="SAM" id="Coils"/>
    </source>
</evidence>
<dbReference type="PROSITE" id="PS50937">
    <property type="entry name" value="HTH_MERR_2"/>
    <property type="match status" value="1"/>
</dbReference>
<reference evidence="7" key="2">
    <citation type="submission" date="2023-07" db="EMBL/GenBank/DDBJ databases">
        <title>Marinomonas vulgaris A79, complete genome.</title>
        <authorList>
            <person name="Ying J.-J."/>
        </authorList>
    </citation>
    <scope>NUCLEOTIDE SEQUENCE [LARGE SCALE GENOMIC DNA]</scope>
    <source>
        <strain evidence="7">A79</strain>
    </source>
</reference>
<dbReference type="EMBL" id="JAGSSV010000010">
    <property type="protein sequence ID" value="MBR7889225.1"/>
    <property type="molecule type" value="Genomic_DNA"/>
</dbReference>
<dbReference type="RefSeq" id="WP_211536571.1">
    <property type="nucleotide sequence ID" value="NZ_JAGSSV010000010.1"/>
</dbReference>
<evidence type="ECO:0000256" key="1">
    <source>
        <dbReference type="ARBA" id="ARBA00023015"/>
    </source>
</evidence>
<keyword evidence="1" id="KW-0805">Transcription regulation</keyword>
<dbReference type="PANTHER" id="PTHR30204:SF94">
    <property type="entry name" value="HEAVY METAL-DEPENDENT TRANSCRIPTIONAL REGULATOR HI_0293-RELATED"/>
    <property type="match status" value="1"/>
</dbReference>
<dbReference type="Pfam" id="PF09278">
    <property type="entry name" value="MerR-DNA-bind"/>
    <property type="match status" value="1"/>
</dbReference>
<dbReference type="CDD" id="cd04785">
    <property type="entry name" value="HTH_CadR-PbrR-like"/>
    <property type="match status" value="1"/>
</dbReference>
<keyword evidence="7" id="KW-1185">Reference proteome</keyword>
<dbReference type="Gene3D" id="1.10.1660.10">
    <property type="match status" value="1"/>
</dbReference>
<evidence type="ECO:0000256" key="2">
    <source>
        <dbReference type="ARBA" id="ARBA00023125"/>
    </source>
</evidence>
<feature type="domain" description="HTH merR-type" evidence="5">
    <location>
        <begin position="5"/>
        <end position="74"/>
    </location>
</feature>
<dbReference type="InterPro" id="IPR000551">
    <property type="entry name" value="MerR-type_HTH_dom"/>
</dbReference>
<comment type="caution">
    <text evidence="6">The sequence shown here is derived from an EMBL/GenBank/DDBJ whole genome shotgun (WGS) entry which is preliminary data.</text>
</comment>
<evidence type="ECO:0000313" key="7">
    <source>
        <dbReference type="Proteomes" id="UP000679722"/>
    </source>
</evidence>
<evidence type="ECO:0000256" key="3">
    <source>
        <dbReference type="ARBA" id="ARBA00023163"/>
    </source>
</evidence>
<dbReference type="InterPro" id="IPR047057">
    <property type="entry name" value="MerR_fam"/>
</dbReference>
<evidence type="ECO:0000259" key="5">
    <source>
        <dbReference type="PROSITE" id="PS50937"/>
    </source>
</evidence>
<dbReference type="SMART" id="SM00422">
    <property type="entry name" value="HTH_MERR"/>
    <property type="match status" value="1"/>
</dbReference>
<feature type="coiled-coil region" evidence="4">
    <location>
        <begin position="86"/>
        <end position="113"/>
    </location>
</feature>
<dbReference type="SUPFAM" id="SSF46955">
    <property type="entry name" value="Putative DNA-binding domain"/>
    <property type="match status" value="1"/>
</dbReference>
<dbReference type="Pfam" id="PF00376">
    <property type="entry name" value="MerR"/>
    <property type="match status" value="1"/>
</dbReference>